<evidence type="ECO:0000313" key="3">
    <source>
        <dbReference type="EMBL" id="MFD1845786.1"/>
    </source>
</evidence>
<accession>A0ABW4Q636</accession>
<dbReference type="CDD" id="cd01066">
    <property type="entry name" value="APP_MetAP"/>
    <property type="match status" value="1"/>
</dbReference>
<dbReference type="Proteomes" id="UP001597307">
    <property type="component" value="Unassembled WGS sequence"/>
</dbReference>
<dbReference type="EMBL" id="JBHUGA010000009">
    <property type="protein sequence ID" value="MFD1845786.1"/>
    <property type="molecule type" value="Genomic_DNA"/>
</dbReference>
<dbReference type="InterPro" id="IPR000994">
    <property type="entry name" value="Pept_M24"/>
</dbReference>
<dbReference type="Pfam" id="PF00557">
    <property type="entry name" value="Peptidase_M24"/>
    <property type="match status" value="1"/>
</dbReference>
<protein>
    <submittedName>
        <fullName evidence="3">M24 family metallopeptidase</fullName>
    </submittedName>
</protein>
<feature type="region of interest" description="Disordered" evidence="1">
    <location>
        <begin position="1"/>
        <end position="30"/>
    </location>
</feature>
<dbReference type="RefSeq" id="WP_377959529.1">
    <property type="nucleotide sequence ID" value="NZ_BAAAIJ010000009.1"/>
</dbReference>
<dbReference type="PANTHER" id="PTHR46112">
    <property type="entry name" value="AMINOPEPTIDASE"/>
    <property type="match status" value="1"/>
</dbReference>
<evidence type="ECO:0000259" key="2">
    <source>
        <dbReference type="Pfam" id="PF00557"/>
    </source>
</evidence>
<organism evidence="3 4">
    <name type="scientific">Arthrobacter flavus</name>
    <dbReference type="NCBI Taxonomy" id="95172"/>
    <lineage>
        <taxon>Bacteria</taxon>
        <taxon>Bacillati</taxon>
        <taxon>Actinomycetota</taxon>
        <taxon>Actinomycetes</taxon>
        <taxon>Micrococcales</taxon>
        <taxon>Micrococcaceae</taxon>
        <taxon>Arthrobacter</taxon>
    </lineage>
</organism>
<dbReference type="InterPro" id="IPR036005">
    <property type="entry name" value="Creatinase/aminopeptidase-like"/>
</dbReference>
<evidence type="ECO:0000256" key="1">
    <source>
        <dbReference type="SAM" id="MobiDB-lite"/>
    </source>
</evidence>
<dbReference type="SUPFAM" id="SSF55920">
    <property type="entry name" value="Creatinase/aminopeptidase"/>
    <property type="match status" value="1"/>
</dbReference>
<reference evidence="4" key="1">
    <citation type="journal article" date="2019" name="Int. J. Syst. Evol. Microbiol.">
        <title>The Global Catalogue of Microorganisms (GCM) 10K type strain sequencing project: providing services to taxonomists for standard genome sequencing and annotation.</title>
        <authorList>
            <consortium name="The Broad Institute Genomics Platform"/>
            <consortium name="The Broad Institute Genome Sequencing Center for Infectious Disease"/>
            <person name="Wu L."/>
            <person name="Ma J."/>
        </authorList>
    </citation>
    <scope>NUCLEOTIDE SEQUENCE [LARGE SCALE GENOMIC DNA]</scope>
    <source>
        <strain evidence="4">JCM 11496</strain>
    </source>
</reference>
<sequence length="377" mass="40636">MSGGLLVGDPALPTPGDPGDQPTAAEQAAERRIKRGRVLAALDRRGDEAVLLTTNTVLTWYLGGSRVHISLAGDPVAAVLVTRDGDHLVTFNNEIDRLTAEELPPEVVLHQVPWHQPLHDVAGWFGTGVSAAAEAELSRELRDARRSLLPVELGKYRSLNREVAAIMTEVLATLTPQSTEREVAAALAERVTAAGAEPLVLLCNGSSRSAFRHPLPTSSPLGTGAMVVVCARRFGMVANVTRWVRFDTASESALDAERRIALVEQDVFDATVPGARLNEIFARLQASYEQHGFGADQWRLHHQGGPAGYAGRDPRATPVTDDEVLSNQAFTWNPSAPGVKIEDTVLVDDTGIDVLSVDPRWPTSKVGNRNRPATLQL</sequence>
<keyword evidence="4" id="KW-1185">Reference proteome</keyword>
<feature type="domain" description="Peptidase M24" evidence="2">
    <location>
        <begin position="156"/>
        <end position="348"/>
    </location>
</feature>
<dbReference type="PANTHER" id="PTHR46112:SF2">
    <property type="entry name" value="XAA-PRO AMINOPEPTIDASE P-RELATED"/>
    <property type="match status" value="1"/>
</dbReference>
<name>A0ABW4Q636_9MICC</name>
<evidence type="ECO:0000313" key="4">
    <source>
        <dbReference type="Proteomes" id="UP001597307"/>
    </source>
</evidence>
<comment type="caution">
    <text evidence="3">The sequence shown here is derived from an EMBL/GenBank/DDBJ whole genome shotgun (WGS) entry which is preliminary data.</text>
</comment>
<dbReference type="InterPro" id="IPR050659">
    <property type="entry name" value="Peptidase_M24B"/>
</dbReference>
<dbReference type="Gene3D" id="3.90.230.10">
    <property type="entry name" value="Creatinase/methionine aminopeptidase superfamily"/>
    <property type="match status" value="1"/>
</dbReference>
<gene>
    <name evidence="3" type="ORF">ACFSFX_04155</name>
</gene>
<proteinExistence type="predicted"/>